<dbReference type="OrthoDB" id="4159838at2759"/>
<dbReference type="Proteomes" id="UP000504637">
    <property type="component" value="Unplaced"/>
</dbReference>
<feature type="region of interest" description="Disordered" evidence="1">
    <location>
        <begin position="51"/>
        <end position="99"/>
    </location>
</feature>
<sequence>MSNKEYKLCKHSNTVNIDDNIWTTARCNRLLRSINTRIIALRKACRELEQRNKAHAGSNPRKRAAEDPSWLPQPKTKKTTRTYSGKSNPLCEKSSKPGQHRLRSVLPSPFVRRIRSAEAYQLYCNQEDSLDAAASIPEICTVERSNVAPTEVAPRRRKQITVVPHAPVEKAEQYLSAAFANFLASTISSDAHEVMRCGSRSLAGTCLRRIPRLLDSGSIEFDFDDAGEALDDSSNLYSYIEEEFENISGPGSPFLRQIVRSHGTELVRKAIVEGLLSDKAIRDLINICSERSASIEGDLILQTWLDTSIDFHKSHSDGLLHFCDSQNSNVFFFRALQHSLTTDLWRITQILQKHEKLCSAIPTGLEGRHVVQQSTMNRLGMRARSTVPLYEVGKFLEDCVSMAADMDLSSGGHTHMADFFRDLNSTAIIMTIMGLGEALTINVATCQSGIVGETVVRVAAQLLMVREPELVGLSEWKPSQTRTSGNAADINQTHNTAISSQTSRAKRKIHLSTSGVAIPYLISAFLVMATQKDGRFGVITLDALAAAVLIPTKAAGSNGHRFSMHATRFMHQFVKSLRAFDQMTNNNMGSTLLKRLSEAVEAQTGDASLLLRALTSEMSMRCHTESDAPFSAPSYKAVPTQNYSTDDQKENVFKTPSRKSPGYRWEDSISEWITATPKPGKDQDCAQEERTRESQSHQIEMSSPDALALSPALIRHKRISLDRRPLAKTTIKSRKALQLIERRTIRRKRTADGLCSGDELGL</sequence>
<reference evidence="3" key="2">
    <citation type="submission" date="2020-04" db="EMBL/GenBank/DDBJ databases">
        <authorList>
            <consortium name="NCBI Genome Project"/>
        </authorList>
    </citation>
    <scope>NUCLEOTIDE SEQUENCE</scope>
    <source>
        <strain evidence="3">CBS 342.82</strain>
    </source>
</reference>
<organism evidence="3">
    <name type="scientific">Dissoconium aciculare CBS 342.82</name>
    <dbReference type="NCBI Taxonomy" id="1314786"/>
    <lineage>
        <taxon>Eukaryota</taxon>
        <taxon>Fungi</taxon>
        <taxon>Dikarya</taxon>
        <taxon>Ascomycota</taxon>
        <taxon>Pezizomycotina</taxon>
        <taxon>Dothideomycetes</taxon>
        <taxon>Dothideomycetidae</taxon>
        <taxon>Mycosphaerellales</taxon>
        <taxon>Dissoconiaceae</taxon>
        <taxon>Dissoconium</taxon>
    </lineage>
</organism>
<feature type="compositionally biased region" description="Basic and acidic residues" evidence="1">
    <location>
        <begin position="679"/>
        <end position="695"/>
    </location>
</feature>
<reference evidence="3" key="3">
    <citation type="submission" date="2025-08" db="UniProtKB">
        <authorList>
            <consortium name="RefSeq"/>
        </authorList>
    </citation>
    <scope>IDENTIFICATION</scope>
    <source>
        <strain evidence="3">CBS 342.82</strain>
    </source>
</reference>
<dbReference type="AlphaFoldDB" id="A0A6J3M7L9"/>
<dbReference type="RefSeq" id="XP_033460585.1">
    <property type="nucleotide sequence ID" value="XM_033607573.1"/>
</dbReference>
<evidence type="ECO:0000256" key="1">
    <source>
        <dbReference type="SAM" id="MobiDB-lite"/>
    </source>
</evidence>
<feature type="region of interest" description="Disordered" evidence="1">
    <location>
        <begin position="640"/>
        <end position="662"/>
    </location>
</feature>
<keyword evidence="2" id="KW-1185">Reference proteome</keyword>
<gene>
    <name evidence="3" type="ORF">K489DRAFT_409380</name>
</gene>
<evidence type="ECO:0000313" key="3">
    <source>
        <dbReference type="RefSeq" id="XP_033460585.1"/>
    </source>
</evidence>
<proteinExistence type="predicted"/>
<dbReference type="GeneID" id="54365372"/>
<protein>
    <submittedName>
        <fullName evidence="3">Uncharacterized protein</fullName>
    </submittedName>
</protein>
<name>A0A6J3M7L9_9PEZI</name>
<reference evidence="3" key="1">
    <citation type="submission" date="2020-01" db="EMBL/GenBank/DDBJ databases">
        <authorList>
            <consortium name="DOE Joint Genome Institute"/>
            <person name="Haridas S."/>
            <person name="Albert R."/>
            <person name="Binder M."/>
            <person name="Bloem J."/>
            <person name="Labutti K."/>
            <person name="Salamov A."/>
            <person name="Andreopoulos B."/>
            <person name="Baker S.E."/>
            <person name="Barry K."/>
            <person name="Bills G."/>
            <person name="Bluhm B.H."/>
            <person name="Cannon C."/>
            <person name="Castanera R."/>
            <person name="Culley D.E."/>
            <person name="Daum C."/>
            <person name="Ezra D."/>
            <person name="Gonzalez J.B."/>
            <person name="Henrissat B."/>
            <person name="Kuo A."/>
            <person name="Liang C."/>
            <person name="Lipzen A."/>
            <person name="Lutzoni F."/>
            <person name="Magnuson J."/>
            <person name="Mondo S."/>
            <person name="Nolan M."/>
            <person name="Ohm R."/>
            <person name="Pangilinan J."/>
            <person name="Park H.-J."/>
            <person name="Ramirez L."/>
            <person name="Alfaro M."/>
            <person name="Sun H."/>
            <person name="Tritt A."/>
            <person name="Yoshinaga Y."/>
            <person name="Zwiers L.-H."/>
            <person name="Turgeon B.G."/>
            <person name="Goodwin S.B."/>
            <person name="Spatafora J.W."/>
            <person name="Crous P.W."/>
            <person name="Grigoriev I.V."/>
        </authorList>
    </citation>
    <scope>NUCLEOTIDE SEQUENCE</scope>
    <source>
        <strain evidence="3">CBS 342.82</strain>
    </source>
</reference>
<accession>A0A6J3M7L9</accession>
<evidence type="ECO:0000313" key="2">
    <source>
        <dbReference type="Proteomes" id="UP000504637"/>
    </source>
</evidence>
<feature type="region of interest" description="Disordered" evidence="1">
    <location>
        <begin position="676"/>
        <end position="703"/>
    </location>
</feature>